<reference evidence="2 3" key="1">
    <citation type="submission" date="2014-03" db="EMBL/GenBank/DDBJ databases">
        <authorList>
            <person name="Sibley D."/>
            <person name="Venepally P."/>
            <person name="Karamycheva S."/>
            <person name="Hadjithomas M."/>
            <person name="Khan A."/>
            <person name="Brunk B."/>
            <person name="Roos D."/>
            <person name="Caler E."/>
            <person name="Lorenzi H."/>
        </authorList>
    </citation>
    <scope>NUCLEOTIDE SEQUENCE [LARGE SCALE GENOMIC DNA]</scope>
    <source>
        <strain evidence="3">p89</strain>
    </source>
</reference>
<gene>
    <name evidence="2" type="ORF">TGP89_217951</name>
</gene>
<dbReference type="Proteomes" id="UP000028828">
    <property type="component" value="Unassembled WGS sequence"/>
</dbReference>
<feature type="compositionally biased region" description="Polar residues" evidence="1">
    <location>
        <begin position="1"/>
        <end position="10"/>
    </location>
</feature>
<proteinExistence type="predicted"/>
<feature type="compositionally biased region" description="Basic and acidic residues" evidence="1">
    <location>
        <begin position="68"/>
        <end position="84"/>
    </location>
</feature>
<dbReference type="EMBL" id="AEYI02002606">
    <property type="protein sequence ID" value="KFG27776.1"/>
    <property type="molecule type" value="Genomic_DNA"/>
</dbReference>
<dbReference type="AlphaFoldDB" id="A0A086J6K8"/>
<comment type="caution">
    <text evidence="2">The sequence shown here is derived from an EMBL/GenBank/DDBJ whole genome shotgun (WGS) entry which is preliminary data.</text>
</comment>
<evidence type="ECO:0000313" key="3">
    <source>
        <dbReference type="Proteomes" id="UP000028828"/>
    </source>
</evidence>
<sequence length="139" mass="15197">MSKPLSQSCAETEKEMVSDEGVATMENELPEGHEEIEEISAANDAHTLASRGNPEGTTTGEQQRQKKTREAETEKASDVRKDDDGPFCTSNASGTSLYALAYYCMSKVISMPLARHTDTIILSLLQISGEKKPETPKQM</sequence>
<feature type="region of interest" description="Disordered" evidence="1">
    <location>
        <begin position="1"/>
        <end position="90"/>
    </location>
</feature>
<name>A0A086J6K8_TOXGO</name>
<evidence type="ECO:0000313" key="2">
    <source>
        <dbReference type="EMBL" id="KFG27776.1"/>
    </source>
</evidence>
<evidence type="ECO:0000256" key="1">
    <source>
        <dbReference type="SAM" id="MobiDB-lite"/>
    </source>
</evidence>
<dbReference type="VEuPathDB" id="ToxoDB:TGP89_217951"/>
<protein>
    <submittedName>
        <fullName evidence="2">Uncharacterized protein</fullName>
    </submittedName>
</protein>
<organism evidence="2 3">
    <name type="scientific">Toxoplasma gondii p89</name>
    <dbReference type="NCBI Taxonomy" id="943119"/>
    <lineage>
        <taxon>Eukaryota</taxon>
        <taxon>Sar</taxon>
        <taxon>Alveolata</taxon>
        <taxon>Apicomplexa</taxon>
        <taxon>Conoidasida</taxon>
        <taxon>Coccidia</taxon>
        <taxon>Eucoccidiorida</taxon>
        <taxon>Eimeriorina</taxon>
        <taxon>Sarcocystidae</taxon>
        <taxon>Toxoplasma</taxon>
    </lineage>
</organism>
<accession>A0A086J6K8</accession>